<dbReference type="InterPro" id="IPR014716">
    <property type="entry name" value="Fibrinogen_a/b/g_C_1"/>
</dbReference>
<evidence type="ECO:0000313" key="6">
    <source>
        <dbReference type="RefSeq" id="XP_035434420.2"/>
    </source>
</evidence>
<comment type="function">
    <text evidence="2">Lectin involved in innate immunity. Agglutinates all types of human erythrocytes, Gram-positive and Gram-negative bacteria. Has a stronger agglutinating activity towards Gram-negative bacteria than towards Gram-positive bacteria. Specifically recognizes acetyl group-containing substances on agglutinated cells. The hemagglutinating activity was inhibited by EDTA, acetyl group-containing mono- and disaccharides, N-acetyl derivatives of amino acids, other acetyl group-containing substances, propionamide and benzamide. Enhances the antimicrobial activity of big defensin against Gram-positive bacteria but not against Gram-negative bacteria.</text>
</comment>
<dbReference type="GO" id="GO:0005615">
    <property type="term" value="C:extracellular space"/>
    <property type="evidence" value="ECO:0007669"/>
    <property type="project" value="TreeGrafter"/>
</dbReference>
<evidence type="ECO:0000256" key="1">
    <source>
        <dbReference type="ARBA" id="ARBA00023157"/>
    </source>
</evidence>
<name>A0A9R0CZ29_SPOFR</name>
<reference evidence="6" key="1">
    <citation type="submission" date="2025-08" db="UniProtKB">
        <authorList>
            <consortium name="RefSeq"/>
        </authorList>
    </citation>
    <scope>IDENTIFICATION</scope>
    <source>
        <tissue evidence="6">Whole larval tissue</tissue>
    </source>
</reference>
<dbReference type="InterPro" id="IPR020837">
    <property type="entry name" value="Fibrinogen_CS"/>
</dbReference>
<dbReference type="SUPFAM" id="SSF56496">
    <property type="entry name" value="Fibrinogen C-terminal domain-like"/>
    <property type="match status" value="1"/>
</dbReference>
<dbReference type="PANTHER" id="PTHR19143:SF458">
    <property type="entry name" value="FIBRINOGEN C-TERMINAL DOMAIN-CONTAINING PROTEIN-RELATED"/>
    <property type="match status" value="1"/>
</dbReference>
<dbReference type="CDD" id="cd00087">
    <property type="entry name" value="FReD"/>
    <property type="match status" value="1"/>
</dbReference>
<keyword evidence="3" id="KW-0732">Signal</keyword>
<proteinExistence type="predicted"/>
<dbReference type="RefSeq" id="XP_035434420.2">
    <property type="nucleotide sequence ID" value="XM_035578527.2"/>
</dbReference>
<dbReference type="OrthoDB" id="6145874at2759"/>
<keyword evidence="5" id="KW-1185">Reference proteome</keyword>
<dbReference type="PANTHER" id="PTHR19143">
    <property type="entry name" value="FIBRINOGEN/TENASCIN/ANGIOPOEITIN"/>
    <property type="match status" value="1"/>
</dbReference>
<dbReference type="AlphaFoldDB" id="A0A9R0CZ29"/>
<dbReference type="NCBIfam" id="NF040941">
    <property type="entry name" value="GGGWT_bact"/>
    <property type="match status" value="1"/>
</dbReference>
<feature type="domain" description="Fibrinogen C-terminal" evidence="4">
    <location>
        <begin position="254"/>
        <end position="473"/>
    </location>
</feature>
<dbReference type="GO" id="GO:0030246">
    <property type="term" value="F:carbohydrate binding"/>
    <property type="evidence" value="ECO:0007669"/>
    <property type="project" value="UniProtKB-ARBA"/>
</dbReference>
<dbReference type="FunFam" id="3.90.215.10:FF:000001">
    <property type="entry name" value="Tenascin isoform 1"/>
    <property type="match status" value="1"/>
</dbReference>
<evidence type="ECO:0000259" key="4">
    <source>
        <dbReference type="PROSITE" id="PS51406"/>
    </source>
</evidence>
<dbReference type="Gene3D" id="3.90.215.10">
    <property type="entry name" value="Gamma Fibrinogen, chain A, domain 1"/>
    <property type="match status" value="1"/>
</dbReference>
<keyword evidence="1" id="KW-1015">Disulfide bond</keyword>
<dbReference type="Proteomes" id="UP000829999">
    <property type="component" value="Chromosome 25"/>
</dbReference>
<organism evidence="5 6">
    <name type="scientific">Spodoptera frugiperda</name>
    <name type="common">Fall armyworm</name>
    <dbReference type="NCBI Taxonomy" id="7108"/>
    <lineage>
        <taxon>Eukaryota</taxon>
        <taxon>Metazoa</taxon>
        <taxon>Ecdysozoa</taxon>
        <taxon>Arthropoda</taxon>
        <taxon>Hexapoda</taxon>
        <taxon>Insecta</taxon>
        <taxon>Pterygota</taxon>
        <taxon>Neoptera</taxon>
        <taxon>Endopterygota</taxon>
        <taxon>Lepidoptera</taxon>
        <taxon>Glossata</taxon>
        <taxon>Ditrysia</taxon>
        <taxon>Noctuoidea</taxon>
        <taxon>Noctuidae</taxon>
        <taxon>Amphipyrinae</taxon>
        <taxon>Spodoptera</taxon>
    </lineage>
</organism>
<dbReference type="SMART" id="SM00186">
    <property type="entry name" value="FBG"/>
    <property type="match status" value="1"/>
</dbReference>
<dbReference type="Pfam" id="PF00147">
    <property type="entry name" value="Fibrinogen_C"/>
    <property type="match status" value="1"/>
</dbReference>
<evidence type="ECO:0000313" key="5">
    <source>
        <dbReference type="Proteomes" id="UP000829999"/>
    </source>
</evidence>
<evidence type="ECO:0000256" key="3">
    <source>
        <dbReference type="SAM" id="SignalP"/>
    </source>
</evidence>
<dbReference type="InterPro" id="IPR002181">
    <property type="entry name" value="Fibrinogen_a/b/g_C_dom"/>
</dbReference>
<sequence length="542" mass="62018">MFPSLTVLQIALVALTTISCEVARDKRGRRKNDEPDKSLWKKEYETELTDAMLATRKRENYTRAAQGGPSNDNDLVIEKLMESITSSEKYLKKVDSIEFRLNRLDIEVHEKTNAILKLLNEISKALRSESCSQKMESALIGLKNDVNSIKFYVEKTPMQRTNLPAVEGGEYRLDSNLDSRLTFLETHMKTIQAGVESIVSTISEVKNRQYSRTFAAKPEVATSSDTMSIINEFRKTLREQKTKKCECNRSGRVDRSERYPTDCHEIQVQGFNVSGIYKIRPDDMEPFYVLCDLTTAGGGWTVFQNRFDGSQDFYKGWNDYEYGFGNLAGEFWLGLEKLNYLTNQKLYELRIEMETQHDQDAYAGYSVFTVGPEHEGYRISTLGTFYGTAGDSLSYHAGQKFSTYDVDNDEWKDGACATEHGGAWWYKECDKSNLNGKYSMTTEENRGQSMYWISFKGPNFPLSKTKMMIRPLPASKPIDYMDTSRKTIEGQQLRPVPEKVRVIPIKSGLRTQNVKGMYGVIPSQNQYRYDEPSADAFFPNYA</sequence>
<dbReference type="GeneID" id="118265564"/>
<dbReference type="PROSITE" id="PS00514">
    <property type="entry name" value="FIBRINOGEN_C_1"/>
    <property type="match status" value="1"/>
</dbReference>
<protein>
    <submittedName>
        <fullName evidence="6">Fibrinogen C domain-containing protein 1 isoform X1</fullName>
    </submittedName>
</protein>
<dbReference type="InterPro" id="IPR050373">
    <property type="entry name" value="Fibrinogen_C-term_domain"/>
</dbReference>
<feature type="chain" id="PRO_5040484868" evidence="3">
    <location>
        <begin position="21"/>
        <end position="542"/>
    </location>
</feature>
<accession>A0A9R0CZ29</accession>
<dbReference type="PROSITE" id="PS51406">
    <property type="entry name" value="FIBRINOGEN_C_2"/>
    <property type="match status" value="1"/>
</dbReference>
<gene>
    <name evidence="6" type="primary">LOC118265564</name>
</gene>
<dbReference type="InterPro" id="IPR036056">
    <property type="entry name" value="Fibrinogen-like_C"/>
</dbReference>
<evidence type="ECO:0000256" key="2">
    <source>
        <dbReference type="ARBA" id="ARBA00053344"/>
    </source>
</evidence>
<feature type="signal peptide" evidence="3">
    <location>
        <begin position="1"/>
        <end position="20"/>
    </location>
</feature>